<evidence type="ECO:0000259" key="9">
    <source>
        <dbReference type="SMART" id="SM00650"/>
    </source>
</evidence>
<keyword evidence="11" id="KW-1185">Reference proteome</keyword>
<evidence type="ECO:0000256" key="3">
    <source>
        <dbReference type="ARBA" id="ARBA00022603"/>
    </source>
</evidence>
<comment type="catalytic activity">
    <reaction evidence="7">
        <text>adenosine(1518)/adenosine(1519) in 16S rRNA + 4 S-adenosyl-L-methionine = N(6)-dimethyladenosine(1518)/N(6)-dimethyladenosine(1519) in 16S rRNA + 4 S-adenosyl-L-homocysteine + 4 H(+)</text>
        <dbReference type="Rhea" id="RHEA:19609"/>
        <dbReference type="Rhea" id="RHEA-COMP:10232"/>
        <dbReference type="Rhea" id="RHEA-COMP:10233"/>
        <dbReference type="ChEBI" id="CHEBI:15378"/>
        <dbReference type="ChEBI" id="CHEBI:57856"/>
        <dbReference type="ChEBI" id="CHEBI:59789"/>
        <dbReference type="ChEBI" id="CHEBI:74411"/>
        <dbReference type="ChEBI" id="CHEBI:74493"/>
        <dbReference type="EC" id="2.1.1.182"/>
    </reaction>
</comment>
<name>A0A4R2TE26_9FIRM</name>
<dbReference type="FunFam" id="3.40.50.150:FF:000023">
    <property type="entry name" value="Ribosomal RNA small subunit methyltransferase A"/>
    <property type="match status" value="1"/>
</dbReference>
<dbReference type="InterPro" id="IPR001737">
    <property type="entry name" value="KsgA/Erm"/>
</dbReference>
<dbReference type="PANTHER" id="PTHR11727:SF7">
    <property type="entry name" value="DIMETHYLADENOSINE TRANSFERASE-RELATED"/>
    <property type="match status" value="1"/>
</dbReference>
<comment type="caution">
    <text evidence="10">The sequence shown here is derived from an EMBL/GenBank/DDBJ whole genome shotgun (WGS) entry which is preliminary data.</text>
</comment>
<reference evidence="10 11" key="1">
    <citation type="submission" date="2019-03" db="EMBL/GenBank/DDBJ databases">
        <title>Genomic Encyclopedia of Type Strains, Phase IV (KMG-IV): sequencing the most valuable type-strain genomes for metagenomic binning, comparative biology and taxonomic classification.</title>
        <authorList>
            <person name="Goeker M."/>
        </authorList>
    </citation>
    <scope>NUCLEOTIDE SEQUENCE [LARGE SCALE GENOMIC DNA]</scope>
    <source>
        <strain evidence="10 11">DSM 100013</strain>
    </source>
</reference>
<keyword evidence="4 7" id="KW-0808">Transferase</keyword>
<evidence type="ECO:0000256" key="5">
    <source>
        <dbReference type="ARBA" id="ARBA00022691"/>
    </source>
</evidence>
<proteinExistence type="inferred from homology"/>
<evidence type="ECO:0000256" key="7">
    <source>
        <dbReference type="HAMAP-Rule" id="MF_00607"/>
    </source>
</evidence>
<feature type="binding site" evidence="7 8">
    <location>
        <position position="28"/>
    </location>
    <ligand>
        <name>S-adenosyl-L-methionine</name>
        <dbReference type="ChEBI" id="CHEBI:59789"/>
    </ligand>
</feature>
<keyword evidence="5 7" id="KW-0949">S-adenosyl-L-methionine</keyword>
<dbReference type="PANTHER" id="PTHR11727">
    <property type="entry name" value="DIMETHYLADENOSINE TRANSFERASE"/>
    <property type="match status" value="1"/>
</dbReference>
<evidence type="ECO:0000313" key="11">
    <source>
        <dbReference type="Proteomes" id="UP000295504"/>
    </source>
</evidence>
<dbReference type="AlphaFoldDB" id="A0A4R2TE26"/>
<dbReference type="HAMAP" id="MF_00607">
    <property type="entry name" value="16SrRNA_methyltr_A"/>
    <property type="match status" value="1"/>
</dbReference>
<feature type="binding site" evidence="7 8">
    <location>
        <position position="30"/>
    </location>
    <ligand>
        <name>S-adenosyl-L-methionine</name>
        <dbReference type="ChEBI" id="CHEBI:59789"/>
    </ligand>
</feature>
<organism evidence="10 11">
    <name type="scientific">Serpentinicella alkaliphila</name>
    <dbReference type="NCBI Taxonomy" id="1734049"/>
    <lineage>
        <taxon>Bacteria</taxon>
        <taxon>Bacillati</taxon>
        <taxon>Bacillota</taxon>
        <taxon>Clostridia</taxon>
        <taxon>Peptostreptococcales</taxon>
        <taxon>Natronincolaceae</taxon>
        <taxon>Serpentinicella</taxon>
    </lineage>
</organism>
<dbReference type="GO" id="GO:0052908">
    <property type="term" value="F:16S rRNA (adenine(1518)-N(6)/adenine(1519)-N(6))-dimethyltransferase activity"/>
    <property type="evidence" value="ECO:0007669"/>
    <property type="project" value="UniProtKB-EC"/>
</dbReference>
<sequence>MEHIYNINRTKEIVKEHGFKFSKSLGQNFLIDGNILNKIVDGAGITENDNVLEVGPGIGSLTQFLAERAKKVLAVEIDKSLLPILEKTLGSYDNVQVINKDILEVDLNSLIEEHFPNKKPKVVANLPYYVTTPIIMKFLEEKINIESLVVMIQKEVADRMQAAPNTKDYGALSIAVQYYCNPKILFKVPPSVFVPQPKVESTVIKLEVRETPLVVVHDERLFFNIIRDSFSKRRKTLLNALSTGNLKLNKELIRETLNYYNINENIRGEALSIEEFAQICNYIKGNLIKS</sequence>
<dbReference type="Pfam" id="PF00398">
    <property type="entry name" value="RrnaAD"/>
    <property type="match status" value="1"/>
</dbReference>
<evidence type="ECO:0000256" key="4">
    <source>
        <dbReference type="ARBA" id="ARBA00022679"/>
    </source>
</evidence>
<dbReference type="NCBIfam" id="TIGR00755">
    <property type="entry name" value="ksgA"/>
    <property type="match status" value="1"/>
</dbReference>
<feature type="binding site" evidence="7 8">
    <location>
        <position position="125"/>
    </location>
    <ligand>
        <name>S-adenosyl-L-methionine</name>
        <dbReference type="ChEBI" id="CHEBI:59789"/>
    </ligand>
</feature>
<evidence type="ECO:0000256" key="8">
    <source>
        <dbReference type="PROSITE-ProRule" id="PRU01026"/>
    </source>
</evidence>
<feature type="binding site" evidence="7 8">
    <location>
        <position position="55"/>
    </location>
    <ligand>
        <name>S-adenosyl-L-methionine</name>
        <dbReference type="ChEBI" id="CHEBI:59789"/>
    </ligand>
</feature>
<evidence type="ECO:0000256" key="6">
    <source>
        <dbReference type="ARBA" id="ARBA00022884"/>
    </source>
</evidence>
<dbReference type="GO" id="GO:0003723">
    <property type="term" value="F:RNA binding"/>
    <property type="evidence" value="ECO:0007669"/>
    <property type="project" value="UniProtKB-UniRule"/>
</dbReference>
<keyword evidence="3 7" id="KW-0489">Methyltransferase</keyword>
<protein>
    <recommendedName>
        <fullName evidence="7">Ribosomal RNA small subunit methyltransferase A</fullName>
        <ecNumber evidence="7">2.1.1.182</ecNumber>
    </recommendedName>
    <alternativeName>
        <fullName evidence="7">16S rRNA (adenine(1518)-N(6)/adenine(1519)-N(6))-dimethyltransferase</fullName>
    </alternativeName>
    <alternativeName>
        <fullName evidence="7">16S rRNA dimethyladenosine transferase</fullName>
    </alternativeName>
    <alternativeName>
        <fullName evidence="7">16S rRNA dimethylase</fullName>
    </alternativeName>
    <alternativeName>
        <fullName evidence="7">S-adenosylmethionine-6-N', N'-adenosyl(rRNA) dimethyltransferase</fullName>
    </alternativeName>
</protein>
<keyword evidence="6 7" id="KW-0694">RNA-binding</keyword>
<dbReference type="InterPro" id="IPR020598">
    <property type="entry name" value="rRNA_Ade_methylase_Trfase_N"/>
</dbReference>
<keyword evidence="1 7" id="KW-0963">Cytoplasm</keyword>
<dbReference type="GO" id="GO:0005829">
    <property type="term" value="C:cytosol"/>
    <property type="evidence" value="ECO:0007669"/>
    <property type="project" value="TreeGrafter"/>
</dbReference>
<gene>
    <name evidence="7" type="primary">rsmA</name>
    <name evidence="7" type="synonym">ksgA</name>
    <name evidence="10" type="ORF">EDD79_102314</name>
</gene>
<dbReference type="EC" id="2.1.1.182" evidence="7"/>
<comment type="subcellular location">
    <subcellularLocation>
        <location evidence="7">Cytoplasm</location>
    </subcellularLocation>
</comment>
<evidence type="ECO:0000256" key="1">
    <source>
        <dbReference type="ARBA" id="ARBA00022490"/>
    </source>
</evidence>
<dbReference type="EMBL" id="SLYC01000023">
    <property type="protein sequence ID" value="TCQ01740.1"/>
    <property type="molecule type" value="Genomic_DNA"/>
</dbReference>
<dbReference type="PROSITE" id="PS01131">
    <property type="entry name" value="RRNA_A_DIMETH"/>
    <property type="match status" value="1"/>
</dbReference>
<dbReference type="InterPro" id="IPR023165">
    <property type="entry name" value="rRNA_Ade_diMease-like_C"/>
</dbReference>
<dbReference type="Gene3D" id="1.10.8.100">
    <property type="entry name" value="Ribosomal RNA adenine dimethylase-like, domain 2"/>
    <property type="match status" value="1"/>
</dbReference>
<evidence type="ECO:0000313" key="10">
    <source>
        <dbReference type="EMBL" id="TCQ01740.1"/>
    </source>
</evidence>
<dbReference type="InterPro" id="IPR020596">
    <property type="entry name" value="rRNA_Ade_Mease_Trfase_CS"/>
</dbReference>
<dbReference type="CDD" id="cd02440">
    <property type="entry name" value="AdoMet_MTases"/>
    <property type="match status" value="1"/>
</dbReference>
<dbReference type="OrthoDB" id="9814755at2"/>
<dbReference type="RefSeq" id="WP_132848751.1">
    <property type="nucleotide sequence ID" value="NZ_CP058648.1"/>
</dbReference>
<dbReference type="PROSITE" id="PS51689">
    <property type="entry name" value="SAM_RNA_A_N6_MT"/>
    <property type="match status" value="1"/>
</dbReference>
<feature type="domain" description="Ribosomal RNA adenine methylase transferase N-terminal" evidence="9">
    <location>
        <begin position="35"/>
        <end position="210"/>
    </location>
</feature>
<accession>A0A4R2TE26</accession>
<feature type="binding site" evidence="7 8">
    <location>
        <position position="101"/>
    </location>
    <ligand>
        <name>S-adenosyl-L-methionine</name>
        <dbReference type="ChEBI" id="CHEBI:59789"/>
    </ligand>
</feature>
<dbReference type="InterPro" id="IPR029063">
    <property type="entry name" value="SAM-dependent_MTases_sf"/>
</dbReference>
<evidence type="ECO:0000256" key="2">
    <source>
        <dbReference type="ARBA" id="ARBA00022552"/>
    </source>
</evidence>
<dbReference type="Proteomes" id="UP000295504">
    <property type="component" value="Unassembled WGS sequence"/>
</dbReference>
<comment type="similarity">
    <text evidence="7">Belongs to the class I-like SAM-binding methyltransferase superfamily. rRNA adenine N(6)-methyltransferase family. RsmA subfamily.</text>
</comment>
<dbReference type="InterPro" id="IPR011530">
    <property type="entry name" value="rRNA_adenine_dimethylase"/>
</dbReference>
<keyword evidence="2 7" id="KW-0698">rRNA processing</keyword>
<dbReference type="Gene3D" id="3.40.50.150">
    <property type="entry name" value="Vaccinia Virus protein VP39"/>
    <property type="match status" value="1"/>
</dbReference>
<comment type="function">
    <text evidence="7">Specifically dimethylates two adjacent adenosines (A1518 and A1519) in the loop of a conserved hairpin near the 3'-end of 16S rRNA in the 30S particle. May play a critical role in biogenesis of 30S subunits.</text>
</comment>
<feature type="binding site" evidence="7 8">
    <location>
        <position position="76"/>
    </location>
    <ligand>
        <name>S-adenosyl-L-methionine</name>
        <dbReference type="ChEBI" id="CHEBI:59789"/>
    </ligand>
</feature>
<dbReference type="SMART" id="SM00650">
    <property type="entry name" value="rADc"/>
    <property type="match status" value="1"/>
</dbReference>
<dbReference type="SUPFAM" id="SSF53335">
    <property type="entry name" value="S-adenosyl-L-methionine-dependent methyltransferases"/>
    <property type="match status" value="1"/>
</dbReference>